<dbReference type="PROSITE" id="PS50110">
    <property type="entry name" value="RESPONSE_REGULATORY"/>
    <property type="match status" value="1"/>
</dbReference>
<dbReference type="InterPro" id="IPR050595">
    <property type="entry name" value="Bact_response_regulator"/>
</dbReference>
<feature type="domain" description="Response regulatory" evidence="3">
    <location>
        <begin position="8"/>
        <end position="128"/>
    </location>
</feature>
<dbReference type="AlphaFoldDB" id="A0A426RI91"/>
<evidence type="ECO:0000259" key="3">
    <source>
        <dbReference type="PROSITE" id="PS50110"/>
    </source>
</evidence>
<dbReference type="SMART" id="SM00448">
    <property type="entry name" value="REC"/>
    <property type="match status" value="1"/>
</dbReference>
<dbReference type="EMBL" id="QUSX01000002">
    <property type="protein sequence ID" value="RRQ48629.1"/>
    <property type="molecule type" value="Genomic_DNA"/>
</dbReference>
<dbReference type="Gene3D" id="3.40.50.2300">
    <property type="match status" value="1"/>
</dbReference>
<dbReference type="PANTHER" id="PTHR44591:SF3">
    <property type="entry name" value="RESPONSE REGULATORY DOMAIN-CONTAINING PROTEIN"/>
    <property type="match status" value="1"/>
</dbReference>
<protein>
    <submittedName>
        <fullName evidence="4">Response regulator</fullName>
    </submittedName>
</protein>
<reference evidence="5" key="2">
    <citation type="submission" date="2018-12" db="EMBL/GenBank/DDBJ databases">
        <title>Maribacter lutimaris sp. nov., isolated from marine sediment.</title>
        <authorList>
            <person name="Kim K.K."/>
        </authorList>
    </citation>
    <scope>NUCLEOTIDE SEQUENCE [LARGE SCALE GENOMIC DNA]</scope>
    <source>
        <strain evidence="5">PoM-212</strain>
    </source>
</reference>
<dbReference type="GO" id="GO:0000160">
    <property type="term" value="P:phosphorelay signal transduction system"/>
    <property type="evidence" value="ECO:0007669"/>
    <property type="project" value="InterPro"/>
</dbReference>
<dbReference type="Proteomes" id="UP000286990">
    <property type="component" value="Unassembled WGS sequence"/>
</dbReference>
<evidence type="ECO:0000256" key="1">
    <source>
        <dbReference type="ARBA" id="ARBA00022553"/>
    </source>
</evidence>
<proteinExistence type="predicted"/>
<evidence type="ECO:0000256" key="2">
    <source>
        <dbReference type="PROSITE-ProRule" id="PRU00169"/>
    </source>
</evidence>
<dbReference type="Pfam" id="PF00072">
    <property type="entry name" value="Response_reg"/>
    <property type="match status" value="1"/>
</dbReference>
<accession>A0A426RI91</accession>
<feature type="modified residue" description="4-aspartylphosphate" evidence="2">
    <location>
        <position position="61"/>
    </location>
</feature>
<name>A0A426RI91_9FLAO</name>
<evidence type="ECO:0000313" key="4">
    <source>
        <dbReference type="EMBL" id="RRQ48629.1"/>
    </source>
</evidence>
<keyword evidence="1 2" id="KW-0597">Phosphoprotein</keyword>
<dbReference type="InterPro" id="IPR011006">
    <property type="entry name" value="CheY-like_superfamily"/>
</dbReference>
<organism evidence="4 5">
    <name type="scientific">Maribacter algicola</name>
    <dbReference type="NCBI Taxonomy" id="2498892"/>
    <lineage>
        <taxon>Bacteria</taxon>
        <taxon>Pseudomonadati</taxon>
        <taxon>Bacteroidota</taxon>
        <taxon>Flavobacteriia</taxon>
        <taxon>Flavobacteriales</taxon>
        <taxon>Flavobacteriaceae</taxon>
        <taxon>Maribacter</taxon>
    </lineage>
</organism>
<keyword evidence="5" id="KW-1185">Reference proteome</keyword>
<dbReference type="InterPro" id="IPR001789">
    <property type="entry name" value="Sig_transdc_resp-reg_receiver"/>
</dbReference>
<comment type="caution">
    <text evidence="4">The sequence shown here is derived from an EMBL/GenBank/DDBJ whole genome shotgun (WGS) entry which is preliminary data.</text>
</comment>
<dbReference type="OrthoDB" id="7631574at2"/>
<evidence type="ECO:0000313" key="5">
    <source>
        <dbReference type="Proteomes" id="UP000286990"/>
    </source>
</evidence>
<gene>
    <name evidence="4" type="ORF">DZC72_13150</name>
</gene>
<sequence>MNMEDNFWLFMADDDMEDQQLFAEAVWESHPEVKIKFFNSGMDLLEYLKSDSQKPNVIFLDLHMRKMNGEETLKQLRAQSDLDEVPIVLYSGVYNLDYISSLFRLGANRYLHKPSEFEILVTALERTICSIKSNNLWGTSIINYV</sequence>
<dbReference type="PANTHER" id="PTHR44591">
    <property type="entry name" value="STRESS RESPONSE REGULATOR PROTEIN 1"/>
    <property type="match status" value="1"/>
</dbReference>
<dbReference type="SUPFAM" id="SSF52172">
    <property type="entry name" value="CheY-like"/>
    <property type="match status" value="1"/>
</dbReference>
<reference evidence="5" key="1">
    <citation type="submission" date="2018-08" db="EMBL/GenBank/DDBJ databases">
        <authorList>
            <person name="Khan S.A."/>
            <person name="J S.E."/>
        </authorList>
    </citation>
    <scope>NUCLEOTIDE SEQUENCE [LARGE SCALE GENOMIC DNA]</scope>
    <source>
        <strain evidence="5">PoM-212</strain>
    </source>
</reference>